<comment type="caution">
    <text evidence="2">The sequence shown here is derived from an EMBL/GenBank/DDBJ whole genome shotgun (WGS) entry which is preliminary data.</text>
</comment>
<reference evidence="2 3" key="1">
    <citation type="submission" date="2020-04" db="EMBL/GenBank/DDBJ databases">
        <title>CFH 90308 Microbacterium sp.</title>
        <authorList>
            <person name="Nie G."/>
            <person name="Ming H."/>
            <person name="Xia T."/>
        </authorList>
    </citation>
    <scope>NUCLEOTIDE SEQUENCE [LARGE SCALE GENOMIC DNA]</scope>
    <source>
        <strain evidence="2 3">CFH 90308</strain>
    </source>
</reference>
<name>A0ABX1KE44_9MICO</name>
<protein>
    <recommendedName>
        <fullName evidence="4">Transcriptional regulator, AbiEi antitoxin, Type IV TA system</fullName>
    </recommendedName>
</protein>
<keyword evidence="3" id="KW-1185">Reference proteome</keyword>
<organism evidence="2 3">
    <name type="scientific">Microbacterium salsuginis</name>
    <dbReference type="NCBI Taxonomy" id="2722803"/>
    <lineage>
        <taxon>Bacteria</taxon>
        <taxon>Bacillati</taxon>
        <taxon>Actinomycetota</taxon>
        <taxon>Actinomycetes</taxon>
        <taxon>Micrococcales</taxon>
        <taxon>Microbacteriaceae</taxon>
        <taxon>Microbacterium</taxon>
    </lineage>
</organism>
<proteinExistence type="predicted"/>
<gene>
    <name evidence="2" type="ORF">HF576_10865</name>
</gene>
<dbReference type="EMBL" id="JABACI010000003">
    <property type="protein sequence ID" value="NLP84354.1"/>
    <property type="molecule type" value="Genomic_DNA"/>
</dbReference>
<dbReference type="Proteomes" id="UP001429745">
    <property type="component" value="Unassembled WGS sequence"/>
</dbReference>
<sequence>MTAVSSTATTAGSAMVQPSPVELYAVRETAFGAPSLRDRQRYVRVRAGVYAPRAAWEGLAPWERYLARVHAYALVSPGAVFAYESAAALRGMPLFGEARDIHVFASERTSSRRFGDVCVHTGVDGRVVERLQGFALTSAADTAIDLMRVLPPAFGLAVGDATISRAQDGGVTTEMLLTLAESQEYRRGRGRLALLLPLLHPGAESPGESVSRAVILWSGFEPPELQVVFRMDGFSDRADFAWTSVRAIGESDGFGKYVGETREETIRRVREEKRRESRLRRQCSAFDRWEMNDAMRVTPLVDRLDAMRIPRIARPRTGLLIMTNSRSFAAARAVPTPAHPGSDSRSRNHV</sequence>
<evidence type="ECO:0008006" key="4">
    <source>
        <dbReference type="Google" id="ProtNLM"/>
    </source>
</evidence>
<feature type="region of interest" description="Disordered" evidence="1">
    <location>
        <begin position="331"/>
        <end position="350"/>
    </location>
</feature>
<evidence type="ECO:0000313" key="3">
    <source>
        <dbReference type="Proteomes" id="UP001429745"/>
    </source>
</evidence>
<accession>A0ABX1KE44</accession>
<evidence type="ECO:0000313" key="2">
    <source>
        <dbReference type="EMBL" id="NLP84354.1"/>
    </source>
</evidence>
<dbReference type="RefSeq" id="WP_168912855.1">
    <property type="nucleotide sequence ID" value="NZ_JABACI010000003.1"/>
</dbReference>
<evidence type="ECO:0000256" key="1">
    <source>
        <dbReference type="SAM" id="MobiDB-lite"/>
    </source>
</evidence>